<evidence type="ECO:0000256" key="5">
    <source>
        <dbReference type="ARBA" id="ARBA00023136"/>
    </source>
</evidence>
<feature type="transmembrane region" description="Helical" evidence="7">
    <location>
        <begin position="95"/>
        <end position="118"/>
    </location>
</feature>
<protein>
    <submittedName>
        <fullName evidence="9">Arabinose efflux permease family protein</fullName>
    </submittedName>
</protein>
<dbReference type="PANTHER" id="PTHR43124">
    <property type="entry name" value="PURINE EFFLUX PUMP PBUE"/>
    <property type="match status" value="1"/>
</dbReference>
<sequence length="410" mass="40696">MQTGRPSQPCPLAGSSEDPPPGAEDRWAAVGLVAVATFVVVAAEMMPVGLLTPMGSTLQVSEGTVGLSLTITGLVAAATAPLVPAVAGRTDRKKVLVALMALVALSNAVTALAPTFAVLAGARVLLGVSMGGVWALAASLAPVLVSPLAVASATTLIFSGIAVASVLGVPLGTFIGGVAGWRASFWALAAAGALVAASMVVALPSIPPGEQSASAGVRAVLRSPGVRTGLTITALLVAAHFSAYTYVRPALEVLAGVDTSLVATMLLVYGGLGVVGTFVVGRAAVRAPQTVVLVLSSGIAITLLTVGTVVSSPLVAGALVAVWGLLYGGVSVSTQSWVARSAADRERVSALWVAVFNASIAVGALGGGQVYDSAGPARLFWVAAGLAAVALLVAVVGSRSPRHTRARPVR</sequence>
<dbReference type="InterPro" id="IPR020846">
    <property type="entry name" value="MFS_dom"/>
</dbReference>
<dbReference type="GO" id="GO:0022857">
    <property type="term" value="F:transmembrane transporter activity"/>
    <property type="evidence" value="ECO:0007669"/>
    <property type="project" value="InterPro"/>
</dbReference>
<dbReference type="KEGG" id="ske:Sked_20360"/>
<feature type="transmembrane region" description="Helical" evidence="7">
    <location>
        <begin position="27"/>
        <end position="51"/>
    </location>
</feature>
<dbReference type="CDD" id="cd17324">
    <property type="entry name" value="MFS_NepI_like"/>
    <property type="match status" value="1"/>
</dbReference>
<evidence type="ECO:0000256" key="7">
    <source>
        <dbReference type="SAM" id="Phobius"/>
    </source>
</evidence>
<keyword evidence="10" id="KW-1185">Reference proteome</keyword>
<evidence type="ECO:0000256" key="4">
    <source>
        <dbReference type="ARBA" id="ARBA00022989"/>
    </source>
</evidence>
<dbReference type="EMBL" id="CP001819">
    <property type="protein sequence ID" value="ACZ21958.1"/>
    <property type="molecule type" value="Genomic_DNA"/>
</dbReference>
<proteinExistence type="predicted"/>
<dbReference type="InterPro" id="IPR050189">
    <property type="entry name" value="MFS_Efflux_Transporters"/>
</dbReference>
<dbReference type="Gene3D" id="1.20.1250.20">
    <property type="entry name" value="MFS general substrate transporter like domains"/>
    <property type="match status" value="1"/>
</dbReference>
<evidence type="ECO:0000313" key="10">
    <source>
        <dbReference type="Proteomes" id="UP000000322"/>
    </source>
</evidence>
<evidence type="ECO:0000256" key="3">
    <source>
        <dbReference type="ARBA" id="ARBA00022692"/>
    </source>
</evidence>
<feature type="transmembrane region" description="Helical" evidence="7">
    <location>
        <begin position="291"/>
        <end position="310"/>
    </location>
</feature>
<evidence type="ECO:0000256" key="1">
    <source>
        <dbReference type="ARBA" id="ARBA00004651"/>
    </source>
</evidence>
<dbReference type="SUPFAM" id="SSF103473">
    <property type="entry name" value="MFS general substrate transporter"/>
    <property type="match status" value="1"/>
</dbReference>
<dbReference type="RefSeq" id="WP_012867027.1">
    <property type="nucleotide sequence ID" value="NC_013521.1"/>
</dbReference>
<evidence type="ECO:0000256" key="6">
    <source>
        <dbReference type="SAM" id="MobiDB-lite"/>
    </source>
</evidence>
<dbReference type="Proteomes" id="UP000000322">
    <property type="component" value="Chromosome"/>
</dbReference>
<evidence type="ECO:0000313" key="9">
    <source>
        <dbReference type="EMBL" id="ACZ21958.1"/>
    </source>
</evidence>
<dbReference type="STRING" id="446469.Sked_20360"/>
<dbReference type="GO" id="GO:0005886">
    <property type="term" value="C:plasma membrane"/>
    <property type="evidence" value="ECO:0007669"/>
    <property type="project" value="UniProtKB-SubCell"/>
</dbReference>
<dbReference type="PANTHER" id="PTHR43124:SF3">
    <property type="entry name" value="CHLORAMPHENICOL EFFLUX PUMP RV0191"/>
    <property type="match status" value="1"/>
</dbReference>
<keyword evidence="3 7" id="KW-0812">Transmembrane</keyword>
<accession>D1BHN8</accession>
<feature type="transmembrane region" description="Helical" evidence="7">
    <location>
        <begin position="63"/>
        <end position="83"/>
    </location>
</feature>
<dbReference type="eggNOG" id="COG2814">
    <property type="taxonomic scope" value="Bacteria"/>
</dbReference>
<organism evidence="9 10">
    <name type="scientific">Sanguibacter keddieii (strain ATCC 51767 / DSM 10542 / NCFB 3025 / ST-74)</name>
    <dbReference type="NCBI Taxonomy" id="446469"/>
    <lineage>
        <taxon>Bacteria</taxon>
        <taxon>Bacillati</taxon>
        <taxon>Actinomycetota</taxon>
        <taxon>Actinomycetes</taxon>
        <taxon>Micrococcales</taxon>
        <taxon>Sanguibacteraceae</taxon>
        <taxon>Sanguibacter</taxon>
    </lineage>
</organism>
<keyword evidence="5 7" id="KW-0472">Membrane</keyword>
<dbReference type="InterPro" id="IPR036259">
    <property type="entry name" value="MFS_trans_sf"/>
</dbReference>
<dbReference type="OrthoDB" id="9814237at2"/>
<feature type="transmembrane region" description="Helical" evidence="7">
    <location>
        <begin position="259"/>
        <end position="279"/>
    </location>
</feature>
<feature type="domain" description="Major facilitator superfamily (MFS) profile" evidence="8">
    <location>
        <begin position="29"/>
        <end position="402"/>
    </location>
</feature>
<dbReference type="PROSITE" id="PS50850">
    <property type="entry name" value="MFS"/>
    <property type="match status" value="1"/>
</dbReference>
<dbReference type="Pfam" id="PF07690">
    <property type="entry name" value="MFS_1"/>
    <property type="match status" value="1"/>
</dbReference>
<gene>
    <name evidence="9" type="ordered locus">Sked_20360</name>
</gene>
<feature type="transmembrane region" description="Helical" evidence="7">
    <location>
        <begin position="156"/>
        <end position="179"/>
    </location>
</feature>
<feature type="transmembrane region" description="Helical" evidence="7">
    <location>
        <begin position="377"/>
        <end position="397"/>
    </location>
</feature>
<keyword evidence="2" id="KW-1003">Cell membrane</keyword>
<feature type="transmembrane region" description="Helical" evidence="7">
    <location>
        <begin position="226"/>
        <end position="247"/>
    </location>
</feature>
<feature type="transmembrane region" description="Helical" evidence="7">
    <location>
        <begin position="350"/>
        <end position="371"/>
    </location>
</feature>
<dbReference type="InterPro" id="IPR011701">
    <property type="entry name" value="MFS"/>
</dbReference>
<reference evidence="9 10" key="1">
    <citation type="journal article" date="2009" name="Stand. Genomic Sci.">
        <title>Complete genome sequence of Sanguibacter keddieii type strain (ST-74).</title>
        <authorList>
            <person name="Ivanova N."/>
            <person name="Sikorski J."/>
            <person name="Sims D."/>
            <person name="Brettin T."/>
            <person name="Detter J.C."/>
            <person name="Han C."/>
            <person name="Lapidus A."/>
            <person name="Copeland A."/>
            <person name="Glavina Del Rio T."/>
            <person name="Nolan M."/>
            <person name="Chen F."/>
            <person name="Lucas S."/>
            <person name="Tice H."/>
            <person name="Cheng J.F."/>
            <person name="Bruce D."/>
            <person name="Goodwin L."/>
            <person name="Pitluck S."/>
            <person name="Pati A."/>
            <person name="Mavromatis K."/>
            <person name="Chen A."/>
            <person name="Palaniappan K."/>
            <person name="D'haeseleer P."/>
            <person name="Chain P."/>
            <person name="Bristow J."/>
            <person name="Eisen J.A."/>
            <person name="Markowitz V."/>
            <person name="Hugenholtz P."/>
            <person name="Goker M."/>
            <person name="Pukall R."/>
            <person name="Klenk H.P."/>
            <person name="Kyrpides N.C."/>
        </authorList>
    </citation>
    <scope>NUCLEOTIDE SEQUENCE [LARGE SCALE GENOMIC DNA]</scope>
    <source>
        <strain evidence="10">ATCC 51767 / DSM 10542 / NCFB 3025 / ST-74</strain>
    </source>
</reference>
<feature type="transmembrane region" description="Helical" evidence="7">
    <location>
        <begin position="185"/>
        <end position="206"/>
    </location>
</feature>
<feature type="transmembrane region" description="Helical" evidence="7">
    <location>
        <begin position="124"/>
        <end position="144"/>
    </location>
</feature>
<feature type="region of interest" description="Disordered" evidence="6">
    <location>
        <begin position="1"/>
        <end position="22"/>
    </location>
</feature>
<name>D1BHN8_SANKS</name>
<feature type="transmembrane region" description="Helical" evidence="7">
    <location>
        <begin position="316"/>
        <end position="338"/>
    </location>
</feature>
<dbReference type="HOGENOM" id="CLU_001265_61_1_11"/>
<evidence type="ECO:0000256" key="2">
    <source>
        <dbReference type="ARBA" id="ARBA00022475"/>
    </source>
</evidence>
<comment type="subcellular location">
    <subcellularLocation>
        <location evidence="1">Cell membrane</location>
        <topology evidence="1">Multi-pass membrane protein</topology>
    </subcellularLocation>
</comment>
<keyword evidence="4 7" id="KW-1133">Transmembrane helix</keyword>
<evidence type="ECO:0000259" key="8">
    <source>
        <dbReference type="PROSITE" id="PS50850"/>
    </source>
</evidence>
<dbReference type="AlphaFoldDB" id="D1BHN8"/>